<dbReference type="GO" id="GO:0031297">
    <property type="term" value="P:replication fork processing"/>
    <property type="evidence" value="ECO:0007669"/>
    <property type="project" value="TreeGrafter"/>
</dbReference>
<dbReference type="Gene3D" id="3.30.420.10">
    <property type="entry name" value="Ribonuclease H-like superfamily/Ribonuclease H"/>
    <property type="match status" value="1"/>
</dbReference>
<dbReference type="PANTHER" id="PTHR46060">
    <property type="entry name" value="MARINER MOS1 TRANSPOSASE-LIKE PROTEIN"/>
    <property type="match status" value="1"/>
</dbReference>
<dbReference type="GO" id="GO:0015074">
    <property type="term" value="P:DNA integration"/>
    <property type="evidence" value="ECO:0007669"/>
    <property type="project" value="TreeGrafter"/>
</dbReference>
<protein>
    <submittedName>
        <fullName evidence="1">Putative DD34D transposase</fullName>
    </submittedName>
</protein>
<gene>
    <name evidence="1" type="ORF">TNCV_4983111</name>
</gene>
<dbReference type="GO" id="GO:0003690">
    <property type="term" value="F:double-stranded DNA binding"/>
    <property type="evidence" value="ECO:0007669"/>
    <property type="project" value="TreeGrafter"/>
</dbReference>
<dbReference type="GO" id="GO:0044774">
    <property type="term" value="P:mitotic DNA integrity checkpoint signaling"/>
    <property type="evidence" value="ECO:0007669"/>
    <property type="project" value="TreeGrafter"/>
</dbReference>
<dbReference type="GO" id="GO:0035861">
    <property type="term" value="C:site of double-strand break"/>
    <property type="evidence" value="ECO:0007669"/>
    <property type="project" value="TreeGrafter"/>
</dbReference>
<dbReference type="PANTHER" id="PTHR46060:SF2">
    <property type="entry name" value="HISTONE-LYSINE N-METHYLTRANSFERASE SETMAR"/>
    <property type="match status" value="1"/>
</dbReference>
<dbReference type="GO" id="GO:0000793">
    <property type="term" value="C:condensed chromosome"/>
    <property type="evidence" value="ECO:0007669"/>
    <property type="project" value="TreeGrafter"/>
</dbReference>
<accession>A0A8X6WFR2</accession>
<proteinExistence type="predicted"/>
<dbReference type="GO" id="GO:0006303">
    <property type="term" value="P:double-strand break repair via nonhomologous end joining"/>
    <property type="evidence" value="ECO:0007669"/>
    <property type="project" value="TreeGrafter"/>
</dbReference>
<dbReference type="EMBL" id="BMAU01021421">
    <property type="protein sequence ID" value="GFY34108.1"/>
    <property type="molecule type" value="Genomic_DNA"/>
</dbReference>
<dbReference type="GO" id="GO:0000014">
    <property type="term" value="F:single-stranded DNA endodeoxyribonuclease activity"/>
    <property type="evidence" value="ECO:0007669"/>
    <property type="project" value="TreeGrafter"/>
</dbReference>
<sequence length="91" mass="10605">MSKHNSNLYCQQLDRLKLAIEQKLTELANRTGVVLHQDNARPHTSVVTRQELRWEVLMHPPYSPDLAPSDYHPFLALRNFLSDKKLGSRRL</sequence>
<dbReference type="Proteomes" id="UP000887159">
    <property type="component" value="Unassembled WGS sequence"/>
</dbReference>
<dbReference type="InterPro" id="IPR052709">
    <property type="entry name" value="Transposase-MT_Hybrid"/>
</dbReference>
<comment type="caution">
    <text evidence="1">The sequence shown here is derived from an EMBL/GenBank/DDBJ whole genome shotgun (WGS) entry which is preliminary data.</text>
</comment>
<evidence type="ECO:0000313" key="2">
    <source>
        <dbReference type="Proteomes" id="UP000887159"/>
    </source>
</evidence>
<dbReference type="InterPro" id="IPR036397">
    <property type="entry name" value="RNaseH_sf"/>
</dbReference>
<dbReference type="GO" id="GO:0005634">
    <property type="term" value="C:nucleus"/>
    <property type="evidence" value="ECO:0007669"/>
    <property type="project" value="TreeGrafter"/>
</dbReference>
<dbReference type="GO" id="GO:0003697">
    <property type="term" value="F:single-stranded DNA binding"/>
    <property type="evidence" value="ECO:0007669"/>
    <property type="project" value="TreeGrafter"/>
</dbReference>
<dbReference type="GO" id="GO:0000729">
    <property type="term" value="P:DNA double-strand break processing"/>
    <property type="evidence" value="ECO:0007669"/>
    <property type="project" value="TreeGrafter"/>
</dbReference>
<dbReference type="GO" id="GO:0044547">
    <property type="term" value="F:DNA topoisomerase binding"/>
    <property type="evidence" value="ECO:0007669"/>
    <property type="project" value="TreeGrafter"/>
</dbReference>
<organism evidence="1 2">
    <name type="scientific">Trichonephila clavipes</name>
    <name type="common">Golden silk orbweaver</name>
    <name type="synonym">Nephila clavipes</name>
    <dbReference type="NCBI Taxonomy" id="2585209"/>
    <lineage>
        <taxon>Eukaryota</taxon>
        <taxon>Metazoa</taxon>
        <taxon>Ecdysozoa</taxon>
        <taxon>Arthropoda</taxon>
        <taxon>Chelicerata</taxon>
        <taxon>Arachnida</taxon>
        <taxon>Araneae</taxon>
        <taxon>Araneomorphae</taxon>
        <taxon>Entelegynae</taxon>
        <taxon>Araneoidea</taxon>
        <taxon>Nephilidae</taxon>
        <taxon>Trichonephila</taxon>
    </lineage>
</organism>
<dbReference type="GO" id="GO:0046975">
    <property type="term" value="F:histone H3K36 methyltransferase activity"/>
    <property type="evidence" value="ECO:0007669"/>
    <property type="project" value="TreeGrafter"/>
</dbReference>
<keyword evidence="2" id="KW-1185">Reference proteome</keyword>
<reference evidence="1" key="1">
    <citation type="submission" date="2020-08" db="EMBL/GenBank/DDBJ databases">
        <title>Multicomponent nature underlies the extraordinary mechanical properties of spider dragline silk.</title>
        <authorList>
            <person name="Kono N."/>
            <person name="Nakamura H."/>
            <person name="Mori M."/>
            <person name="Yoshida Y."/>
            <person name="Ohtoshi R."/>
            <person name="Malay A.D."/>
            <person name="Moran D.A.P."/>
            <person name="Tomita M."/>
            <person name="Numata K."/>
            <person name="Arakawa K."/>
        </authorList>
    </citation>
    <scope>NUCLEOTIDE SEQUENCE</scope>
</reference>
<evidence type="ECO:0000313" key="1">
    <source>
        <dbReference type="EMBL" id="GFY34108.1"/>
    </source>
</evidence>
<dbReference type="AlphaFoldDB" id="A0A8X6WFR2"/>
<dbReference type="GO" id="GO:0042800">
    <property type="term" value="F:histone H3K4 methyltransferase activity"/>
    <property type="evidence" value="ECO:0007669"/>
    <property type="project" value="TreeGrafter"/>
</dbReference>
<name>A0A8X6WFR2_TRICX</name>